<sequence length="377" mass="41828">MGKTQEVWGVIADVGRNDDFGNDDTWHGALTTGGRGRRDAQRGYEMLRSAELRNRTALALPASFLKVVKTSGSKENDPQDSAVFRRATQYTKACRNRVKDLTPMSLARSILNMNTRRWFLGARTWNANAGSKDEFMSSAFHESKPSEARVWSGPVIYRAPKTSHVQIETHHALGVIVWFPPMVHPVHRQVTMVKGTLRLAVEVEIGHWIDGETVYGITELELLEAYMYGLSRLRLTLGVDDEDWEVPGSGRLMLQGGPLGALITVRHGDGKNLLGERIDPRSETVESPTSALDTTTGADDASIAACQQTIWMYGYFEDTIRHYAFGCAATTLVWSLIGKTLNVFVHELRVPARLSPQIQTNLVSAIVFGSKLPLTMT</sequence>
<evidence type="ECO:0000313" key="2">
    <source>
        <dbReference type="Proteomes" id="UP000218334"/>
    </source>
</evidence>
<organism evidence="1 2">
    <name type="scientific">Armillaria solidipes</name>
    <dbReference type="NCBI Taxonomy" id="1076256"/>
    <lineage>
        <taxon>Eukaryota</taxon>
        <taxon>Fungi</taxon>
        <taxon>Dikarya</taxon>
        <taxon>Basidiomycota</taxon>
        <taxon>Agaricomycotina</taxon>
        <taxon>Agaricomycetes</taxon>
        <taxon>Agaricomycetidae</taxon>
        <taxon>Agaricales</taxon>
        <taxon>Marasmiineae</taxon>
        <taxon>Physalacriaceae</taxon>
        <taxon>Armillaria</taxon>
    </lineage>
</organism>
<proteinExistence type="predicted"/>
<dbReference type="EMBL" id="KZ293478">
    <property type="protein sequence ID" value="PBK61185.1"/>
    <property type="molecule type" value="Genomic_DNA"/>
</dbReference>
<dbReference type="Proteomes" id="UP000218334">
    <property type="component" value="Unassembled WGS sequence"/>
</dbReference>
<reference evidence="2" key="1">
    <citation type="journal article" date="2017" name="Nat. Ecol. Evol.">
        <title>Genome expansion and lineage-specific genetic innovations in the forest pathogenic fungi Armillaria.</title>
        <authorList>
            <person name="Sipos G."/>
            <person name="Prasanna A.N."/>
            <person name="Walter M.C."/>
            <person name="O'Connor E."/>
            <person name="Balint B."/>
            <person name="Krizsan K."/>
            <person name="Kiss B."/>
            <person name="Hess J."/>
            <person name="Varga T."/>
            <person name="Slot J."/>
            <person name="Riley R."/>
            <person name="Boka B."/>
            <person name="Rigling D."/>
            <person name="Barry K."/>
            <person name="Lee J."/>
            <person name="Mihaltcheva S."/>
            <person name="LaButti K."/>
            <person name="Lipzen A."/>
            <person name="Waldron R."/>
            <person name="Moloney N.M."/>
            <person name="Sperisen C."/>
            <person name="Kredics L."/>
            <person name="Vagvoelgyi C."/>
            <person name="Patrignani A."/>
            <person name="Fitzpatrick D."/>
            <person name="Nagy I."/>
            <person name="Doyle S."/>
            <person name="Anderson J.B."/>
            <person name="Grigoriev I.V."/>
            <person name="Gueldener U."/>
            <person name="Muensterkoetter M."/>
            <person name="Nagy L.G."/>
        </authorList>
    </citation>
    <scope>NUCLEOTIDE SEQUENCE [LARGE SCALE GENOMIC DNA]</scope>
    <source>
        <strain evidence="2">28-4</strain>
    </source>
</reference>
<gene>
    <name evidence="1" type="ORF">ARMSODRAFT_981732</name>
</gene>
<keyword evidence="2" id="KW-1185">Reference proteome</keyword>
<protein>
    <submittedName>
        <fullName evidence="1">Uncharacterized protein</fullName>
    </submittedName>
</protein>
<name>A0A2H3AQY8_9AGAR</name>
<evidence type="ECO:0000313" key="1">
    <source>
        <dbReference type="EMBL" id="PBK61185.1"/>
    </source>
</evidence>
<dbReference type="AlphaFoldDB" id="A0A2H3AQY8"/>
<accession>A0A2H3AQY8</accession>